<evidence type="ECO:0000256" key="4">
    <source>
        <dbReference type="ARBA" id="ARBA00022475"/>
    </source>
</evidence>
<dbReference type="SUPFAM" id="SSF103473">
    <property type="entry name" value="MFS general substrate transporter"/>
    <property type="match status" value="1"/>
</dbReference>
<comment type="subcellular location">
    <subcellularLocation>
        <location evidence="1">Cell membrane</location>
        <topology evidence="1">Multi-pass membrane protein</topology>
    </subcellularLocation>
</comment>
<dbReference type="FunFam" id="1.20.1720.10:FF:000004">
    <property type="entry name" value="EmrB/QacA family drug resistance transporter"/>
    <property type="match status" value="1"/>
</dbReference>
<dbReference type="AlphaFoldDB" id="A0A5B7WYI4"/>
<dbReference type="PRINTS" id="PR01036">
    <property type="entry name" value="TCRTETB"/>
</dbReference>
<accession>A0A5B7WYI4</accession>
<gene>
    <name evidence="10" type="ORF">GcLGCM259_2567</name>
</gene>
<keyword evidence="4" id="KW-1003">Cell membrane</keyword>
<keyword evidence="7 8" id="KW-0472">Membrane</keyword>
<feature type="transmembrane region" description="Helical" evidence="8">
    <location>
        <begin position="306"/>
        <end position="332"/>
    </location>
</feature>
<feature type="transmembrane region" description="Helical" evidence="8">
    <location>
        <begin position="55"/>
        <end position="73"/>
    </location>
</feature>
<dbReference type="Pfam" id="PF07690">
    <property type="entry name" value="MFS_1"/>
    <property type="match status" value="1"/>
</dbReference>
<proteinExistence type="inferred from homology"/>
<reference evidence="10 11" key="1">
    <citation type="submission" date="2018-12" db="EMBL/GenBank/DDBJ databases">
        <title>Complete Genome Sequence of Glutamicibacter creatinolyticus strain LGCM259,isolated from an abscess of a 12-year-old mare in Italy.</title>
        <authorList>
            <person name="Santos R.G."/>
            <person name="Silva A.L."/>
            <person name="Seyffert N."/>
            <person name="Castro T.L.P."/>
            <person name="Attili A.R."/>
            <person name="Rifici C."/>
            <person name="Mazzullo G."/>
            <person name="Brenig B."/>
            <person name="Venanzi F."/>
            <person name="Azevedo V."/>
        </authorList>
    </citation>
    <scope>NUCLEOTIDE SEQUENCE [LARGE SCALE GENOMIC DNA]</scope>
    <source>
        <strain evidence="10 11">LGCM 259</strain>
    </source>
</reference>
<name>A0A5B7WYI4_9MICC</name>
<evidence type="ECO:0000256" key="5">
    <source>
        <dbReference type="ARBA" id="ARBA00022692"/>
    </source>
</evidence>
<dbReference type="EMBL" id="CP034412">
    <property type="protein sequence ID" value="QCY48274.1"/>
    <property type="molecule type" value="Genomic_DNA"/>
</dbReference>
<organism evidence="10 11">
    <name type="scientific">Glutamicibacter creatinolyticus</name>
    <dbReference type="NCBI Taxonomy" id="162496"/>
    <lineage>
        <taxon>Bacteria</taxon>
        <taxon>Bacillati</taxon>
        <taxon>Actinomycetota</taxon>
        <taxon>Actinomycetes</taxon>
        <taxon>Micrococcales</taxon>
        <taxon>Micrococcaceae</taxon>
        <taxon>Glutamicibacter</taxon>
    </lineage>
</organism>
<dbReference type="GO" id="GO:0022857">
    <property type="term" value="F:transmembrane transporter activity"/>
    <property type="evidence" value="ECO:0007669"/>
    <property type="project" value="InterPro"/>
</dbReference>
<dbReference type="Gene3D" id="1.20.1720.10">
    <property type="entry name" value="Multidrug resistance protein D"/>
    <property type="match status" value="1"/>
</dbReference>
<keyword evidence="5 8" id="KW-0812">Transmembrane</keyword>
<dbReference type="PANTHER" id="PTHR23501">
    <property type="entry name" value="MAJOR FACILITATOR SUPERFAMILY"/>
    <property type="match status" value="1"/>
</dbReference>
<evidence type="ECO:0000256" key="2">
    <source>
        <dbReference type="ARBA" id="ARBA00007520"/>
    </source>
</evidence>
<feature type="transmembrane region" description="Helical" evidence="8">
    <location>
        <begin position="364"/>
        <end position="389"/>
    </location>
</feature>
<keyword evidence="3" id="KW-0813">Transport</keyword>
<feature type="transmembrane region" description="Helical" evidence="8">
    <location>
        <begin position="339"/>
        <end position="358"/>
    </location>
</feature>
<dbReference type="PROSITE" id="PS50850">
    <property type="entry name" value="MFS"/>
    <property type="match status" value="1"/>
</dbReference>
<feature type="transmembrane region" description="Helical" evidence="8">
    <location>
        <begin position="273"/>
        <end position="294"/>
    </location>
</feature>
<evidence type="ECO:0000313" key="10">
    <source>
        <dbReference type="EMBL" id="QCY48274.1"/>
    </source>
</evidence>
<keyword evidence="6 8" id="KW-1133">Transmembrane helix</keyword>
<feature type="transmembrane region" description="Helical" evidence="8">
    <location>
        <begin position="476"/>
        <end position="494"/>
    </location>
</feature>
<dbReference type="InterPro" id="IPR036259">
    <property type="entry name" value="MFS_trans_sf"/>
</dbReference>
<feature type="transmembrane region" description="Helical" evidence="8">
    <location>
        <begin position="85"/>
        <end position="104"/>
    </location>
</feature>
<dbReference type="CDD" id="cd17502">
    <property type="entry name" value="MFS_Azr1_MDR_like"/>
    <property type="match status" value="1"/>
</dbReference>
<dbReference type="InterPro" id="IPR011701">
    <property type="entry name" value="MFS"/>
</dbReference>
<dbReference type="GO" id="GO:0005886">
    <property type="term" value="C:plasma membrane"/>
    <property type="evidence" value="ECO:0007669"/>
    <property type="project" value="UniProtKB-SubCell"/>
</dbReference>
<protein>
    <submittedName>
        <fullName evidence="10">DHA2 family efflux MFS transporter permease subunit</fullName>
    </submittedName>
</protein>
<dbReference type="InterPro" id="IPR004638">
    <property type="entry name" value="EmrB-like"/>
</dbReference>
<dbReference type="Gene3D" id="1.20.1250.20">
    <property type="entry name" value="MFS general substrate transporter like domains"/>
    <property type="match status" value="1"/>
</dbReference>
<dbReference type="InterPro" id="IPR020846">
    <property type="entry name" value="MFS_dom"/>
</dbReference>
<keyword evidence="11" id="KW-1185">Reference proteome</keyword>
<feature type="transmembrane region" description="Helical" evidence="8">
    <location>
        <begin position="110"/>
        <end position="131"/>
    </location>
</feature>
<evidence type="ECO:0000259" key="9">
    <source>
        <dbReference type="PROSITE" id="PS50850"/>
    </source>
</evidence>
<evidence type="ECO:0000256" key="6">
    <source>
        <dbReference type="ARBA" id="ARBA00022989"/>
    </source>
</evidence>
<dbReference type="Proteomes" id="UP000307000">
    <property type="component" value="Chromosome"/>
</dbReference>
<evidence type="ECO:0000256" key="8">
    <source>
        <dbReference type="SAM" id="Phobius"/>
    </source>
</evidence>
<evidence type="ECO:0000256" key="3">
    <source>
        <dbReference type="ARBA" id="ARBA00022448"/>
    </source>
</evidence>
<dbReference type="RefSeq" id="WP_175419435.1">
    <property type="nucleotide sequence ID" value="NZ_CP034412.1"/>
</dbReference>
<feature type="transmembrane region" description="Helical" evidence="8">
    <location>
        <begin position="232"/>
        <end position="253"/>
    </location>
</feature>
<evidence type="ECO:0000256" key="7">
    <source>
        <dbReference type="ARBA" id="ARBA00023136"/>
    </source>
</evidence>
<feature type="transmembrane region" description="Helical" evidence="8">
    <location>
        <begin position="205"/>
        <end position="226"/>
    </location>
</feature>
<evidence type="ECO:0000313" key="11">
    <source>
        <dbReference type="Proteomes" id="UP000307000"/>
    </source>
</evidence>
<feature type="transmembrane region" description="Helical" evidence="8">
    <location>
        <begin position="143"/>
        <end position="161"/>
    </location>
</feature>
<feature type="domain" description="Major facilitator superfamily (MFS) profile" evidence="9">
    <location>
        <begin position="20"/>
        <end position="498"/>
    </location>
</feature>
<dbReference type="NCBIfam" id="TIGR00711">
    <property type="entry name" value="efflux_EmrB"/>
    <property type="match status" value="1"/>
</dbReference>
<dbReference type="PANTHER" id="PTHR23501:SF197">
    <property type="entry name" value="COMD"/>
    <property type="match status" value="1"/>
</dbReference>
<feature type="transmembrane region" description="Helical" evidence="8">
    <location>
        <begin position="410"/>
        <end position="429"/>
    </location>
</feature>
<feature type="transmembrane region" description="Helical" evidence="8">
    <location>
        <begin position="173"/>
        <end position="193"/>
    </location>
</feature>
<evidence type="ECO:0000256" key="1">
    <source>
        <dbReference type="ARBA" id="ARBA00004651"/>
    </source>
</evidence>
<dbReference type="KEGG" id="gcr:GcLGCM259_2567"/>
<comment type="similarity">
    <text evidence="2">Belongs to the major facilitator superfamily. TCR/Tet family.</text>
</comment>
<sequence>MTKKLLENRETTRTGGFKLVFAGLILAVLLNALDQTIVATALPTMVGELHGFDQLAWVITAYVLASTIGLPIYGKLGDQFGRKPVFVFAIAVFLAGSVLSGMAGSMPLLIAFRALQGLGGGGLMIGAQGIIADLVPPRDRGKYMGLLGAAFAVASISGPLLGGIITEAWGWRWIFYINLPLGAIALGFILKYLHVPGTPRRTGTLDYAGMVLLSIASVLVVLLTSFGGEQGWGSALVLGLGAGLALTVIAFVLVERRAAAPVMPGSLFRNGQVLLATTIGVLVGVVMFATISYLPTYFQLVNGASAVMSGLMLIPMTLGNVVGSMGSGWLVSRTGRYKVFLVSGPVLMLGGLAFLGTMGVDTGYLFAATGMLLVGFGIGVMMQNLVVIVQAQVPHQQLGVATSATNYFRMIGASTGIAVFGSVFVSTFTGNLNASGVQLDAAGGGVGSLTPELIAGLPQRSQELVAQAVAGSMPQIFLIGMFLAGAALLLSMMIRESPLAAR</sequence>